<dbReference type="Pfam" id="PF08906">
    <property type="entry name" value="T6SS_Tdi1_C"/>
    <property type="match status" value="1"/>
</dbReference>
<dbReference type="EMBL" id="QRHA01000020">
    <property type="protein sequence ID" value="RDV23904.1"/>
    <property type="molecule type" value="Genomic_DNA"/>
</dbReference>
<evidence type="ECO:0000313" key="2">
    <source>
        <dbReference type="EMBL" id="RDV23904.1"/>
    </source>
</evidence>
<protein>
    <submittedName>
        <fullName evidence="2">DUF1851 domain-containing protein</fullName>
    </submittedName>
</protein>
<reference evidence="3" key="1">
    <citation type="submission" date="2018-08" db="EMBL/GenBank/DDBJ databases">
        <authorList>
            <person name="Zhang J."/>
            <person name="Du Z.-J."/>
        </authorList>
    </citation>
    <scope>NUCLEOTIDE SEQUENCE [LARGE SCALE GENOMIC DNA]</scope>
    <source>
        <strain evidence="3">KCTC 52655</strain>
    </source>
</reference>
<feature type="domain" description="T6SS immunity protein Tdi1 C-terminal" evidence="1">
    <location>
        <begin position="65"/>
        <end position="139"/>
    </location>
</feature>
<dbReference type="Proteomes" id="UP000256561">
    <property type="component" value="Unassembled WGS sequence"/>
</dbReference>
<dbReference type="AlphaFoldDB" id="A0A3D8M2Z8"/>
<evidence type="ECO:0000313" key="3">
    <source>
        <dbReference type="Proteomes" id="UP000256561"/>
    </source>
</evidence>
<name>A0A3D8M2Z8_9ALTE</name>
<gene>
    <name evidence="2" type="ORF">DXV75_16785</name>
</gene>
<dbReference type="InterPro" id="IPR015002">
    <property type="entry name" value="T6SS_Tdi1_C"/>
</dbReference>
<dbReference type="RefSeq" id="WP_115594589.1">
    <property type="nucleotide sequence ID" value="NZ_QRHA01000020.1"/>
</dbReference>
<comment type="caution">
    <text evidence="2">The sequence shown here is derived from an EMBL/GenBank/DDBJ whole genome shotgun (WGS) entry which is preliminary data.</text>
</comment>
<keyword evidence="3" id="KW-1185">Reference proteome</keyword>
<organism evidence="2 3">
    <name type="scientific">Alteromonas aestuariivivens</name>
    <dbReference type="NCBI Taxonomy" id="1938339"/>
    <lineage>
        <taxon>Bacteria</taxon>
        <taxon>Pseudomonadati</taxon>
        <taxon>Pseudomonadota</taxon>
        <taxon>Gammaproteobacteria</taxon>
        <taxon>Alteromonadales</taxon>
        <taxon>Alteromonadaceae</taxon>
        <taxon>Alteromonas/Salinimonas group</taxon>
        <taxon>Alteromonas</taxon>
    </lineage>
</organism>
<dbReference type="OrthoDB" id="8683979at2"/>
<proteinExistence type="predicted"/>
<accession>A0A3D8M2Z8</accession>
<sequence length="157" mass="17871">MPLTWNDLTVSFEHLDRAKLMEDWQWLVGLALPILITSVGDAFLQSESGEVFWLITGSAEFEKVADSYEEFQGKLQDNELIHEWFLVPVVAQLKEQGVVLETGKLYGFKQLPVLGGKYEPDNFELTDIEVHFAMSGQMNFQIKDLPDGTQVNFNVTE</sequence>
<evidence type="ECO:0000259" key="1">
    <source>
        <dbReference type="Pfam" id="PF08906"/>
    </source>
</evidence>